<feature type="compositionally biased region" description="Basic residues" evidence="1">
    <location>
        <begin position="943"/>
        <end position="955"/>
    </location>
</feature>
<reference evidence="2 3" key="1">
    <citation type="submission" date="2018-12" db="EMBL/GenBank/DDBJ databases">
        <title>Genome of Verticillium dahliae isolate Getta Getta.</title>
        <authorList>
            <person name="Gardiner D.M."/>
        </authorList>
    </citation>
    <scope>NUCLEOTIDE SEQUENCE [LARGE SCALE GENOMIC DNA]</scope>
    <source>
        <strain evidence="2 3">Getta Getta</strain>
    </source>
</reference>
<proteinExistence type="predicted"/>
<gene>
    <name evidence="2" type="ORF">VDGE_03574</name>
</gene>
<dbReference type="EMBL" id="RSDZ01000015">
    <property type="protein sequence ID" value="RXG49277.1"/>
    <property type="molecule type" value="Genomic_DNA"/>
</dbReference>
<feature type="compositionally biased region" description="Acidic residues" evidence="1">
    <location>
        <begin position="812"/>
        <end position="826"/>
    </location>
</feature>
<organism evidence="2 3">
    <name type="scientific">Verticillium dahliae</name>
    <name type="common">Verticillium wilt</name>
    <dbReference type="NCBI Taxonomy" id="27337"/>
    <lineage>
        <taxon>Eukaryota</taxon>
        <taxon>Fungi</taxon>
        <taxon>Dikarya</taxon>
        <taxon>Ascomycota</taxon>
        <taxon>Pezizomycotina</taxon>
        <taxon>Sordariomycetes</taxon>
        <taxon>Hypocreomycetidae</taxon>
        <taxon>Glomerellales</taxon>
        <taxon>Plectosphaerellaceae</taxon>
        <taxon>Verticillium</taxon>
    </lineage>
</organism>
<feature type="region of interest" description="Disordered" evidence="1">
    <location>
        <begin position="903"/>
        <end position="989"/>
    </location>
</feature>
<comment type="caution">
    <text evidence="2">The sequence shown here is derived from an EMBL/GenBank/DDBJ whole genome shotgun (WGS) entry which is preliminary data.</text>
</comment>
<evidence type="ECO:0000313" key="2">
    <source>
        <dbReference type="EMBL" id="RXG49277.1"/>
    </source>
</evidence>
<evidence type="ECO:0000313" key="3">
    <source>
        <dbReference type="Proteomes" id="UP000288725"/>
    </source>
</evidence>
<dbReference type="AlphaFoldDB" id="A0A444S760"/>
<feature type="compositionally biased region" description="Low complexity" evidence="1">
    <location>
        <begin position="960"/>
        <end position="972"/>
    </location>
</feature>
<dbReference type="Proteomes" id="UP000288725">
    <property type="component" value="Chromosome 3"/>
</dbReference>
<feature type="region of interest" description="Disordered" evidence="1">
    <location>
        <begin position="795"/>
        <end position="868"/>
    </location>
</feature>
<protein>
    <submittedName>
        <fullName evidence="2">Uncharacterized protein</fullName>
    </submittedName>
</protein>
<feature type="compositionally biased region" description="Acidic residues" evidence="1">
    <location>
        <begin position="913"/>
        <end position="932"/>
    </location>
</feature>
<feature type="region of interest" description="Disordered" evidence="1">
    <location>
        <begin position="745"/>
        <end position="766"/>
    </location>
</feature>
<accession>A0A444S760</accession>
<evidence type="ECO:0000256" key="1">
    <source>
        <dbReference type="SAM" id="MobiDB-lite"/>
    </source>
</evidence>
<feature type="compositionally biased region" description="Basic residues" evidence="1">
    <location>
        <begin position="847"/>
        <end position="857"/>
    </location>
</feature>
<name>A0A444S760_VERDA</name>
<sequence>MHHANEGHEMYADLVPRHPSQASLSLLRFPSSVDQDIEAFLSIVTLSLSFYLSHTPLSRSRECIPGQVVTGTTAIKSGDKLIVWSPNQSGPRNNHQRVVQLVSLSCPSRFSTINIFNHNDHVLSLCAHLVLVVMLCPKLGTGSLSGNTHTYIVLRWAALFSPCHFPTPSNATLAFETYHQLAPKRDLPPRPRGNHQPTYYPPLRSSCWHLLIYFKGTKVHRPDATGLIMDIFNSDFYAGFDMQAAEDYSRASDPAGPDTLGLQDVMLEGPLDIPIDPALSDPTAIDYSGIVSNLFDDNGSLFDGCSEEVQGELKNWAFDDLTPPQPVIPADTTFALPPVVPDIQPEIVVATTPAYEYPPPPGTTDEPETPVLETLTWDSLPVQPTAYPTPPPGWSTAVRPTLPPAPVPAEQSPYQSLLLAAADHNSNVAKQAIGAAHGLLPNQQSNRLETPPYSVPASRLPSRPPSCMPSRAPSRAHSRIGTPAPLSLGLGLVPSRLATPASMALMPGRAKRTGIIPARQVKGEINYADYYAKLPETPAPWGGDDPYRPKFQYTSQGMWKPNLCFDRGDLYEYMTARQTAGVPLTVWIQNCPAGSNARCPDRGTRQCRFSDCPAPSRSILKGWWRVAFDEHPEATGSELDPFHCAGFMHLFCFEKCFDLVEMMNAFDVRPDTRQFEREQKNFMALTRDHVEILADLGRWRVEQEHKWQQWQDKLAASGDSGLSRPMHPQDHLWYVLTMAHVGRESAARQSVRDQRGGSSIDKHRGDLDIYMSMKHAEKKTKANAVREAKAALAEKMMRERTRTSSKRKRDVDDDGHGDEDADSDESYDSKTTSTQDVKAPLAEKMLRGRTRRSSKRKRSDDDDEGVINVDNADANLDENYDRKVISTHNFKAALAEKMLRERIRTSSKRKRDDDDDEGGIDDDDADTDVNPDYDERVTNIQKAKARAVRRPVKRIRISDAQYSAASPSQASPGTRRSPRVRVGSYTQFY</sequence>
<feature type="region of interest" description="Disordered" evidence="1">
    <location>
        <begin position="441"/>
        <end position="481"/>
    </location>
</feature>